<dbReference type="Gene3D" id="3.20.20.80">
    <property type="entry name" value="Glycosidases"/>
    <property type="match status" value="1"/>
</dbReference>
<keyword evidence="2" id="KW-0378">Hydrolase</keyword>
<dbReference type="InterPro" id="IPR053183">
    <property type="entry name" value="ASL1"/>
</dbReference>
<dbReference type="GO" id="GO:0071966">
    <property type="term" value="P:fungal-type cell wall polysaccharide metabolic process"/>
    <property type="evidence" value="ECO:0007669"/>
    <property type="project" value="TreeGrafter"/>
</dbReference>
<dbReference type="OrthoDB" id="5985073at2759"/>
<feature type="domain" description="Asl1-like glycosyl hydrolase catalytic" evidence="1">
    <location>
        <begin position="1"/>
        <end position="130"/>
    </location>
</feature>
<evidence type="ECO:0000313" key="3">
    <source>
        <dbReference type="Proteomes" id="UP000054321"/>
    </source>
</evidence>
<dbReference type="PANTHER" id="PTHR34154">
    <property type="entry name" value="ALKALI-SENSITIVE LINKAGE PROTEIN 1"/>
    <property type="match status" value="1"/>
</dbReference>
<sequence>MQPYAGKAKLGAPAVTNGDPASGMGLGYLSSFLHSCSDCTIDFIPIHWYDQATNIQYFKDHITQAHTAGGNRSLWITEFGASGTTAEQQTFLDTVLPWLDAQDFVERYAYFMVGDGTMVTGTSINAIGQTFAFSSA</sequence>
<protein>
    <submittedName>
        <fullName evidence="2">Glycoside hydrolase family 128 protein</fullName>
    </submittedName>
</protein>
<reference evidence="2 3" key="1">
    <citation type="submission" date="2014-04" db="EMBL/GenBank/DDBJ databases">
        <authorList>
            <consortium name="DOE Joint Genome Institute"/>
            <person name="Kuo A."/>
            <person name="Martino E."/>
            <person name="Perotto S."/>
            <person name="Kohler A."/>
            <person name="Nagy L.G."/>
            <person name="Floudas D."/>
            <person name="Copeland A."/>
            <person name="Barry K.W."/>
            <person name="Cichocki N."/>
            <person name="Veneault-Fourrey C."/>
            <person name="LaButti K."/>
            <person name="Lindquist E.A."/>
            <person name="Lipzen A."/>
            <person name="Lundell T."/>
            <person name="Morin E."/>
            <person name="Murat C."/>
            <person name="Sun H."/>
            <person name="Tunlid A."/>
            <person name="Henrissat B."/>
            <person name="Grigoriev I.V."/>
            <person name="Hibbett D.S."/>
            <person name="Martin F."/>
            <person name="Nordberg H.P."/>
            <person name="Cantor M.N."/>
            <person name="Hua S.X."/>
        </authorList>
    </citation>
    <scope>NUCLEOTIDE SEQUENCE [LARGE SCALE GENOMIC DNA]</scope>
    <source>
        <strain evidence="2 3">Zn</strain>
    </source>
</reference>
<dbReference type="Pfam" id="PF11790">
    <property type="entry name" value="Glyco_hydro_cc"/>
    <property type="match status" value="1"/>
</dbReference>
<gene>
    <name evidence="2" type="ORF">OIDMADRAFT_19864</name>
</gene>
<dbReference type="AlphaFoldDB" id="A0A0C3DA49"/>
<dbReference type="PANTHER" id="PTHR34154:SF10">
    <property type="entry name" value="ASL1-LIKE GLYCOSYL HYDROLASE CATALYTIC DOMAIN-CONTAINING PROTEIN"/>
    <property type="match status" value="1"/>
</dbReference>
<accession>A0A0C3DA49</accession>
<proteinExistence type="predicted"/>
<dbReference type="InParanoid" id="A0A0C3DA49"/>
<dbReference type="EMBL" id="KN832879">
    <property type="protein sequence ID" value="KIM98822.1"/>
    <property type="molecule type" value="Genomic_DNA"/>
</dbReference>
<dbReference type="Proteomes" id="UP000054321">
    <property type="component" value="Unassembled WGS sequence"/>
</dbReference>
<keyword evidence="3" id="KW-1185">Reference proteome</keyword>
<organism evidence="2 3">
    <name type="scientific">Oidiodendron maius (strain Zn)</name>
    <dbReference type="NCBI Taxonomy" id="913774"/>
    <lineage>
        <taxon>Eukaryota</taxon>
        <taxon>Fungi</taxon>
        <taxon>Dikarya</taxon>
        <taxon>Ascomycota</taxon>
        <taxon>Pezizomycotina</taxon>
        <taxon>Leotiomycetes</taxon>
        <taxon>Leotiomycetes incertae sedis</taxon>
        <taxon>Myxotrichaceae</taxon>
        <taxon>Oidiodendron</taxon>
    </lineage>
</organism>
<dbReference type="GO" id="GO:0009277">
    <property type="term" value="C:fungal-type cell wall"/>
    <property type="evidence" value="ECO:0007669"/>
    <property type="project" value="TreeGrafter"/>
</dbReference>
<dbReference type="GO" id="GO:0016787">
    <property type="term" value="F:hydrolase activity"/>
    <property type="evidence" value="ECO:0007669"/>
    <property type="project" value="UniProtKB-KW"/>
</dbReference>
<reference evidence="3" key="2">
    <citation type="submission" date="2015-01" db="EMBL/GenBank/DDBJ databases">
        <title>Evolutionary Origins and Diversification of the Mycorrhizal Mutualists.</title>
        <authorList>
            <consortium name="DOE Joint Genome Institute"/>
            <consortium name="Mycorrhizal Genomics Consortium"/>
            <person name="Kohler A."/>
            <person name="Kuo A."/>
            <person name="Nagy L.G."/>
            <person name="Floudas D."/>
            <person name="Copeland A."/>
            <person name="Barry K.W."/>
            <person name="Cichocki N."/>
            <person name="Veneault-Fourrey C."/>
            <person name="LaButti K."/>
            <person name="Lindquist E.A."/>
            <person name="Lipzen A."/>
            <person name="Lundell T."/>
            <person name="Morin E."/>
            <person name="Murat C."/>
            <person name="Riley R."/>
            <person name="Ohm R."/>
            <person name="Sun H."/>
            <person name="Tunlid A."/>
            <person name="Henrissat B."/>
            <person name="Grigoriev I.V."/>
            <person name="Hibbett D.S."/>
            <person name="Martin F."/>
        </authorList>
    </citation>
    <scope>NUCLEOTIDE SEQUENCE [LARGE SCALE GENOMIC DNA]</scope>
    <source>
        <strain evidence="3">Zn</strain>
    </source>
</reference>
<dbReference type="InterPro" id="IPR017853">
    <property type="entry name" value="GH"/>
</dbReference>
<evidence type="ECO:0000313" key="2">
    <source>
        <dbReference type="EMBL" id="KIM98822.1"/>
    </source>
</evidence>
<evidence type="ECO:0000259" key="1">
    <source>
        <dbReference type="Pfam" id="PF11790"/>
    </source>
</evidence>
<dbReference type="SUPFAM" id="SSF51445">
    <property type="entry name" value="(Trans)glycosidases"/>
    <property type="match status" value="1"/>
</dbReference>
<name>A0A0C3DA49_OIDMZ</name>
<dbReference type="STRING" id="913774.A0A0C3DA49"/>
<dbReference type="InterPro" id="IPR024655">
    <property type="entry name" value="Asl1_glyco_hydro_catalytic"/>
</dbReference>
<dbReference type="HOGENOM" id="CLU_1704107_0_0_1"/>